<dbReference type="GO" id="GO:0030973">
    <property type="term" value="F:molybdate ion binding"/>
    <property type="evidence" value="ECO:0007669"/>
    <property type="project" value="TreeGrafter"/>
</dbReference>
<dbReference type="HOGENOM" id="CLU_055936_0_0_2"/>
<dbReference type="OrthoDB" id="7820at2157"/>
<dbReference type="InterPro" id="IPR050682">
    <property type="entry name" value="ModA/WtpA"/>
</dbReference>
<dbReference type="PROSITE" id="PS51257">
    <property type="entry name" value="PROKAR_LIPOPROTEIN"/>
    <property type="match status" value="1"/>
</dbReference>
<comment type="similarity">
    <text evidence="1">Belongs to the bacterial solute-binding protein 1 family. WtpA subfamily.</text>
</comment>
<dbReference type="NCBIfam" id="NF003196">
    <property type="entry name" value="PRK04168.1"/>
    <property type="match status" value="1"/>
</dbReference>
<evidence type="ECO:0000313" key="2">
    <source>
        <dbReference type="EMBL" id="ABX01834.1"/>
    </source>
</evidence>
<dbReference type="PhylomeDB" id="A9A911"/>
<dbReference type="GO" id="GO:1901359">
    <property type="term" value="F:tungstate binding"/>
    <property type="evidence" value="ECO:0007669"/>
    <property type="project" value="InterPro"/>
</dbReference>
<dbReference type="Pfam" id="PF13531">
    <property type="entry name" value="SBP_bac_11"/>
    <property type="match status" value="1"/>
</dbReference>
<dbReference type="KEGG" id="mmx:MmarC6_1019"/>
<dbReference type="NCBIfam" id="TIGR03730">
    <property type="entry name" value="tungstate_WtpA"/>
    <property type="match status" value="1"/>
</dbReference>
<dbReference type="InterPro" id="IPR022498">
    <property type="entry name" value="ABC_trnspt_W-bd_WtpA"/>
</dbReference>
<dbReference type="STRING" id="444158.MmarC6_1019"/>
<accession>A9A911</accession>
<protein>
    <submittedName>
        <fullName evidence="2">Extracellular solute-binding protein family 1</fullName>
    </submittedName>
</protein>
<dbReference type="eggNOG" id="arCOG00219">
    <property type="taxonomic scope" value="Archaea"/>
</dbReference>
<gene>
    <name evidence="2" type="ordered locus">MmarC6_1019</name>
</gene>
<dbReference type="SUPFAM" id="SSF53850">
    <property type="entry name" value="Periplasmic binding protein-like II"/>
    <property type="match status" value="1"/>
</dbReference>
<proteinExistence type="inferred from homology"/>
<dbReference type="PANTHER" id="PTHR30632:SF16">
    <property type="entry name" value="MOLYBDATE_TUNGSTATE-BINDING PROTEIN WTPA"/>
    <property type="match status" value="1"/>
</dbReference>
<dbReference type="PANTHER" id="PTHR30632">
    <property type="entry name" value="MOLYBDATE-BINDING PERIPLASMIC PROTEIN"/>
    <property type="match status" value="1"/>
</dbReference>
<dbReference type="Gene3D" id="3.40.190.10">
    <property type="entry name" value="Periplasmic binding protein-like II"/>
    <property type="match status" value="2"/>
</dbReference>
<sequence>MNKKSLNIVATLGTLLVLAFSGCVDQSASESTSEDATPKVLKIFHAGSLAVPFGEYETLYEAEYPNVDVQRESAGSVACVRKITELNKTAEILASADYTLIPEMMMPDYADWYVMVSKNEIVIAYTENSQYCDEITTENWYEIFQRDGVKYGFSSPNDDPCGYRTQMVVQLAESAYGDSTIYDDLMLENSNFKVDENADGTYLVRSPASIEVNEEKVFMRSKEVDLLGPLEAGAYDYLFIYKSVANQHNLSFIELPEEINLGSYANADDYAKASIILEGQNSTILAKPIVYGMTVPSNADDYEEGISFTKMVLEHPEVFENSGQPAISPAIAVGNVPEELSDLVVMG</sequence>
<reference evidence="2" key="1">
    <citation type="submission" date="2007-10" db="EMBL/GenBank/DDBJ databases">
        <title>Complete sequence of Methanococcus maripaludis C6.</title>
        <authorList>
            <consortium name="US DOE Joint Genome Institute"/>
            <person name="Copeland A."/>
            <person name="Lucas S."/>
            <person name="Lapidus A."/>
            <person name="Barry K."/>
            <person name="Glavina del Rio T."/>
            <person name="Dalin E."/>
            <person name="Tice H."/>
            <person name="Pitluck S."/>
            <person name="Clum A."/>
            <person name="Schmutz J."/>
            <person name="Larimer F."/>
            <person name="Land M."/>
            <person name="Hauser L."/>
            <person name="Kyrpides N."/>
            <person name="Mikhailova N."/>
            <person name="Sieprawska-Lupa M."/>
            <person name="Whitman W.B."/>
            <person name="Richardson P."/>
        </authorList>
    </citation>
    <scope>NUCLEOTIDE SEQUENCE [LARGE SCALE GENOMIC DNA]</scope>
    <source>
        <strain evidence="2">C6</strain>
    </source>
</reference>
<dbReference type="AlphaFoldDB" id="A9A911"/>
<dbReference type="EMBL" id="CP000867">
    <property type="protein sequence ID" value="ABX01834.1"/>
    <property type="molecule type" value="Genomic_DNA"/>
</dbReference>
<name>A9A911_METM6</name>
<evidence type="ECO:0000256" key="1">
    <source>
        <dbReference type="ARBA" id="ARBA00009438"/>
    </source>
</evidence>
<organism evidence="2">
    <name type="scientific">Methanococcus maripaludis (strain C6 / ATCC BAA-1332)</name>
    <dbReference type="NCBI Taxonomy" id="444158"/>
    <lineage>
        <taxon>Archaea</taxon>
        <taxon>Methanobacteriati</taxon>
        <taxon>Methanobacteriota</taxon>
        <taxon>Methanomada group</taxon>
        <taxon>Methanococci</taxon>
        <taxon>Methanococcales</taxon>
        <taxon>Methanococcaceae</taxon>
        <taxon>Methanococcus</taxon>
    </lineage>
</organism>
<dbReference type="GO" id="GO:0015689">
    <property type="term" value="P:molybdate ion transport"/>
    <property type="evidence" value="ECO:0007669"/>
    <property type="project" value="TreeGrafter"/>
</dbReference>
<dbReference type="CDD" id="cd13540">
    <property type="entry name" value="PBP2_ModA_WtpA"/>
    <property type="match status" value="1"/>
</dbReference>